<comment type="caution">
    <text evidence="2">The sequence shown here is derived from an EMBL/GenBank/DDBJ whole genome shotgun (WGS) entry which is preliminary data.</text>
</comment>
<protein>
    <submittedName>
        <fullName evidence="2">Uncharacterized protein</fullName>
    </submittedName>
</protein>
<evidence type="ECO:0000313" key="2">
    <source>
        <dbReference type="EMBL" id="GEU48369.1"/>
    </source>
</evidence>
<feature type="region of interest" description="Disordered" evidence="1">
    <location>
        <begin position="1"/>
        <end position="39"/>
    </location>
</feature>
<dbReference type="EMBL" id="BKCJ010002410">
    <property type="protein sequence ID" value="GEU48369.1"/>
    <property type="molecule type" value="Genomic_DNA"/>
</dbReference>
<name>A0A6L2KHF8_TANCI</name>
<proteinExistence type="predicted"/>
<sequence length="144" mass="16340">MQYTNISQQQPGNSQQQSDQQSHQPQNKEDETIPTLTFKKNITRGKRIKKWLSETLNNNRKPKPKPEPLRIANSQCSSNSIVSVGIKGLHEVTAAQLVLLVYKVDAVFNKINAAKSRVTTAIRVSTAGWIKRLEEQDMHVNEIY</sequence>
<evidence type="ECO:0000256" key="1">
    <source>
        <dbReference type="SAM" id="MobiDB-lite"/>
    </source>
</evidence>
<reference evidence="2" key="1">
    <citation type="journal article" date="2019" name="Sci. Rep.">
        <title>Draft genome of Tanacetum cinerariifolium, the natural source of mosquito coil.</title>
        <authorList>
            <person name="Yamashiro T."/>
            <person name="Shiraishi A."/>
            <person name="Satake H."/>
            <person name="Nakayama K."/>
        </authorList>
    </citation>
    <scope>NUCLEOTIDE SEQUENCE</scope>
</reference>
<accession>A0A6L2KHF8</accession>
<dbReference type="AlphaFoldDB" id="A0A6L2KHF8"/>
<gene>
    <name evidence="2" type="ORF">Tci_020347</name>
</gene>
<feature type="compositionally biased region" description="Low complexity" evidence="1">
    <location>
        <begin position="7"/>
        <end position="25"/>
    </location>
</feature>
<organism evidence="2">
    <name type="scientific">Tanacetum cinerariifolium</name>
    <name type="common">Dalmatian daisy</name>
    <name type="synonym">Chrysanthemum cinerariifolium</name>
    <dbReference type="NCBI Taxonomy" id="118510"/>
    <lineage>
        <taxon>Eukaryota</taxon>
        <taxon>Viridiplantae</taxon>
        <taxon>Streptophyta</taxon>
        <taxon>Embryophyta</taxon>
        <taxon>Tracheophyta</taxon>
        <taxon>Spermatophyta</taxon>
        <taxon>Magnoliopsida</taxon>
        <taxon>eudicotyledons</taxon>
        <taxon>Gunneridae</taxon>
        <taxon>Pentapetalae</taxon>
        <taxon>asterids</taxon>
        <taxon>campanulids</taxon>
        <taxon>Asterales</taxon>
        <taxon>Asteraceae</taxon>
        <taxon>Asteroideae</taxon>
        <taxon>Anthemideae</taxon>
        <taxon>Anthemidinae</taxon>
        <taxon>Tanacetum</taxon>
    </lineage>
</organism>
<feature type="region of interest" description="Disordered" evidence="1">
    <location>
        <begin position="52"/>
        <end position="72"/>
    </location>
</feature>